<dbReference type="EMBL" id="JYNY01000230">
    <property type="protein sequence ID" value="KJJ85011.1"/>
    <property type="molecule type" value="Genomic_DNA"/>
</dbReference>
<keyword evidence="1" id="KW-0812">Transmembrane</keyword>
<proteinExistence type="predicted"/>
<evidence type="ECO:0000313" key="3">
    <source>
        <dbReference type="Proteomes" id="UP000033428"/>
    </source>
</evidence>
<dbReference type="InterPro" id="IPR021737">
    <property type="entry name" value="Phage_phiKZ_Orf197"/>
</dbReference>
<protein>
    <recommendedName>
        <fullName evidence="4">DUF3307 domain-containing protein</fullName>
    </recommendedName>
</protein>
<reference evidence="2 3" key="1">
    <citation type="submission" date="2015-02" db="EMBL/GenBank/DDBJ databases">
        <title>Single-cell genomics of uncultivated deep-branching MTB reveals a conserved set of magnetosome genes.</title>
        <authorList>
            <person name="Kolinko S."/>
            <person name="Richter M."/>
            <person name="Glockner F.O."/>
            <person name="Brachmann A."/>
            <person name="Schuler D."/>
        </authorList>
    </citation>
    <scope>NUCLEOTIDE SEQUENCE [LARGE SCALE GENOMIC DNA]</scope>
    <source>
        <strain evidence="2">SKK-01</strain>
    </source>
</reference>
<feature type="transmembrane region" description="Helical" evidence="1">
    <location>
        <begin position="94"/>
        <end position="112"/>
    </location>
</feature>
<dbReference type="Proteomes" id="UP000033428">
    <property type="component" value="Unassembled WGS sequence"/>
</dbReference>
<dbReference type="Pfam" id="PF11750">
    <property type="entry name" value="DUF3307"/>
    <property type="match status" value="1"/>
</dbReference>
<name>A0A0F0CTZ2_9BACT</name>
<comment type="caution">
    <text evidence="2">The sequence shown here is derived from an EMBL/GenBank/DDBJ whole genome shotgun (WGS) entry which is preliminary data.</text>
</comment>
<gene>
    <name evidence="2" type="ORF">OMAG_001118</name>
</gene>
<accession>A0A0F0CTZ2</accession>
<evidence type="ECO:0000256" key="1">
    <source>
        <dbReference type="SAM" id="Phobius"/>
    </source>
</evidence>
<dbReference type="AlphaFoldDB" id="A0A0F0CTZ2"/>
<evidence type="ECO:0008006" key="4">
    <source>
        <dbReference type="Google" id="ProtNLM"/>
    </source>
</evidence>
<feature type="transmembrane region" description="Helical" evidence="1">
    <location>
        <begin position="132"/>
        <end position="155"/>
    </location>
</feature>
<organism evidence="2 3">
    <name type="scientific">Candidatus Omnitrophus magneticus</name>
    <dbReference type="NCBI Taxonomy" id="1609969"/>
    <lineage>
        <taxon>Bacteria</taxon>
        <taxon>Pseudomonadati</taxon>
        <taxon>Candidatus Omnitrophota</taxon>
        <taxon>Candidatus Omnitrophus</taxon>
    </lineage>
</organism>
<sequence>MIPDLNILDYPLLVRLITAHFISDFIFQSDICVKDRLKKKWFSKGLYGHGIIYSAFIYIFAGCWKVFWVPLAVFLSHIMIDGNKAKCRDNLKYFFLDQIAHLFVILILWIILARVSTESFMKIFGGLFNNTFLWVYFISYIFVIWPAGVLMSKIISPWQEEIKTKEFYGLTKAGLWIGRLERVLIISFVFLGHFDAIGFLIAAKSIIRFGETRSPLAKREAEFFLIGTMLSFAIAVTTATAARYIVTRNLF</sequence>
<dbReference type="PATRIC" id="fig|1609969.3.peg.1200"/>
<feature type="transmembrane region" description="Helical" evidence="1">
    <location>
        <begin position="223"/>
        <end position="246"/>
    </location>
</feature>
<keyword evidence="1" id="KW-1133">Transmembrane helix</keyword>
<keyword evidence="1" id="KW-0472">Membrane</keyword>
<keyword evidence="3" id="KW-1185">Reference proteome</keyword>
<feature type="transmembrane region" description="Helical" evidence="1">
    <location>
        <begin position="51"/>
        <end position="74"/>
    </location>
</feature>
<feature type="transmembrane region" description="Helical" evidence="1">
    <location>
        <begin position="183"/>
        <end position="203"/>
    </location>
</feature>
<evidence type="ECO:0000313" key="2">
    <source>
        <dbReference type="EMBL" id="KJJ85011.1"/>
    </source>
</evidence>